<protein>
    <submittedName>
        <fullName evidence="2">Uncharacterized protein</fullName>
    </submittedName>
</protein>
<proteinExistence type="predicted"/>
<dbReference type="Proteomes" id="UP000191055">
    <property type="component" value="Unassembled WGS sequence"/>
</dbReference>
<gene>
    <name evidence="2" type="ORF">SAMN03080601_01235</name>
</gene>
<organism evidence="2 3">
    <name type="scientific">Alkalitalea saponilacus</name>
    <dbReference type="NCBI Taxonomy" id="889453"/>
    <lineage>
        <taxon>Bacteria</taxon>
        <taxon>Pseudomonadati</taxon>
        <taxon>Bacteroidota</taxon>
        <taxon>Bacteroidia</taxon>
        <taxon>Marinilabiliales</taxon>
        <taxon>Marinilabiliaceae</taxon>
        <taxon>Alkalitalea</taxon>
    </lineage>
</organism>
<keyword evidence="1" id="KW-0175">Coiled coil</keyword>
<reference evidence="2 3" key="1">
    <citation type="submission" date="2017-02" db="EMBL/GenBank/DDBJ databases">
        <authorList>
            <person name="Peterson S.W."/>
        </authorList>
    </citation>
    <scope>NUCLEOTIDE SEQUENCE [LARGE SCALE GENOMIC DNA]</scope>
    <source>
        <strain evidence="2 3">DSM 24412</strain>
    </source>
</reference>
<dbReference type="STRING" id="889453.SAMN03080601_01235"/>
<feature type="coiled-coil region" evidence="1">
    <location>
        <begin position="22"/>
        <end position="56"/>
    </location>
</feature>
<dbReference type="AlphaFoldDB" id="A0A1T5E827"/>
<sequence>MKSLLLLTCAAICISLFTQCGLRDSAKEVKEARNAVEKMAAELTEAIETAEQQKRLTPDEVALKALTALQENDLDALKKTVQPTLSLYLDEDFLDHNKRNVEEWDGEIIEVRFRKDDRTGLPQGVAHFKNIDDGRIMVHILDKMGENWYAMGGAFSFEEMTVEEFQQLDVSME</sequence>
<keyword evidence="3" id="KW-1185">Reference proteome</keyword>
<evidence type="ECO:0000313" key="3">
    <source>
        <dbReference type="Proteomes" id="UP000191055"/>
    </source>
</evidence>
<name>A0A1T5E827_9BACT</name>
<evidence type="ECO:0000313" key="2">
    <source>
        <dbReference type="EMBL" id="SKB80157.1"/>
    </source>
</evidence>
<dbReference type="OrthoDB" id="9900305at2"/>
<dbReference type="EMBL" id="FUYV01000005">
    <property type="protein sequence ID" value="SKB80157.1"/>
    <property type="molecule type" value="Genomic_DNA"/>
</dbReference>
<accession>A0A1T5E827</accession>
<dbReference type="KEGG" id="asx:CDL62_07980"/>
<dbReference type="RefSeq" id="WP_079557012.1">
    <property type="nucleotide sequence ID" value="NZ_CP021904.1"/>
</dbReference>
<evidence type="ECO:0000256" key="1">
    <source>
        <dbReference type="SAM" id="Coils"/>
    </source>
</evidence>